<evidence type="ECO:0000256" key="4">
    <source>
        <dbReference type="ARBA" id="ARBA00022840"/>
    </source>
</evidence>
<organism evidence="7 8">
    <name type="scientific">Astrephomene gubernaculifera</name>
    <dbReference type="NCBI Taxonomy" id="47775"/>
    <lineage>
        <taxon>Eukaryota</taxon>
        <taxon>Viridiplantae</taxon>
        <taxon>Chlorophyta</taxon>
        <taxon>core chlorophytes</taxon>
        <taxon>Chlorophyceae</taxon>
        <taxon>CS clade</taxon>
        <taxon>Chlamydomonadales</taxon>
        <taxon>Astrephomenaceae</taxon>
        <taxon>Astrephomene</taxon>
    </lineage>
</organism>
<feature type="compositionally biased region" description="Polar residues" evidence="6">
    <location>
        <begin position="684"/>
        <end position="705"/>
    </location>
</feature>
<feature type="compositionally biased region" description="Low complexity" evidence="6">
    <location>
        <begin position="1392"/>
        <end position="1417"/>
    </location>
</feature>
<keyword evidence="3" id="KW-0547">Nucleotide-binding</keyword>
<feature type="compositionally biased region" description="Pro residues" evidence="6">
    <location>
        <begin position="1300"/>
        <end position="1312"/>
    </location>
</feature>
<evidence type="ECO:0000256" key="5">
    <source>
        <dbReference type="ARBA" id="ARBA00030445"/>
    </source>
</evidence>
<feature type="region of interest" description="Disordered" evidence="6">
    <location>
        <begin position="166"/>
        <end position="251"/>
    </location>
</feature>
<feature type="region of interest" description="Disordered" evidence="6">
    <location>
        <begin position="139"/>
        <end position="158"/>
    </location>
</feature>
<comment type="caution">
    <text evidence="7">The sequence shown here is derived from an EMBL/GenBank/DDBJ whole genome shotgun (WGS) entry which is preliminary data.</text>
</comment>
<dbReference type="Proteomes" id="UP001054857">
    <property type="component" value="Unassembled WGS sequence"/>
</dbReference>
<feature type="compositionally biased region" description="Gly residues" evidence="6">
    <location>
        <begin position="321"/>
        <end position="341"/>
    </location>
</feature>
<feature type="compositionally biased region" description="Pro residues" evidence="6">
    <location>
        <begin position="206"/>
        <end position="216"/>
    </location>
</feature>
<feature type="compositionally biased region" description="Low complexity" evidence="6">
    <location>
        <begin position="833"/>
        <end position="842"/>
    </location>
</feature>
<comment type="similarity">
    <text evidence="1">Belongs to the tubulin--tyrosine ligase family.</text>
</comment>
<name>A0AAD3HTC5_9CHLO</name>
<feature type="compositionally biased region" description="Low complexity" evidence="6">
    <location>
        <begin position="1126"/>
        <end position="1146"/>
    </location>
</feature>
<sequence length="1834" mass="184436">MIEIYEVFDASNDELLSELQNLQQLLRAASGPNHVQYKMLYDTVRQELEERGVSNKLFQQLAPKAPPAAPTPSGLQPVAALYSFGSFAGAGGGGGGAAVAGGMPYGGHGHPHLAVQVPPPSINGSGIAHAVNAMVAATTARHATPASPTSSSACGHSSHNLLRNLDAMSSMGPGKQHQPQQQLQQPQQQYPMQLRRQPSGLQLPLQPQPSFPPTSPPRRCSGDGAGGPGGPGLVSGLSPLGHDSDIGSPAHAGTVDAGALASPSLSAASTPGARSKLQHYVCGAEGSACSLATSSSVTGAAESSLADVAAGNAEEAEAAEGAGGYQGPAGGGAGGGGGDGGKPLSVWEAAMKAFQEEQRLLRKARKAIRKGPPAKPPARKPSATPIQPHSHHSHHYHSPPPPVACETSQAGSTRGGPAPRPTRGSSCGSGGSPAGPGAGSGPGARPGGAPSPHGATAAAASTPTSISNGIGSGASSSKAGVAGNASAAAATRQAGVGGSPAGKAAAAAAAHAGSSAARAQAHGIAAANAGAQGTAMASAASPMASSAAAGAGAVEADTVAEEQGLQARTQAVVAGETAGQQREASEPESVKTDEESSDLLAAVMREAAAAAEAEAAVARNAAAAAAAGEDSEPESVSSGASGASYGVQEEAQQPQRQQQQQQDASPSYVAPRHDTRPASARGPSFSTARQHQQQSEVGPSRSSLPSLPVTMRPAGPMSSAASAAATQQPAVEAVLVSGPSAKAAAAVAAPRSAWAAAPHAAAPPAAHAGEQPVQREVVGEAETVATESEPGTESDGDNDGYGSDRAGKGRSRRDVHQQRQQQQQQEEARRRAIAAAAAAAIQGRSAADPSSYVTPATPLARAVIASGPMRVDRWADWELADSTDSLSAWATEQEQDPMMRGGGHLRTLRPTGQHVPPESLVQGPPGAHGLAALPVHPGPPLLRSVGSAGSNRRSSRQVETGASSRLGSAGSGGRGSNGGTGSEPGGGIGASAASKSCSSDGEADGCASDGVGGAARRARRKAGRTSPQPRLAPSARPSGGTSTSTSAAPPPSAAAASATPAAAAVAVASPARRPPLGPSVQAQPQPPAPASSAAPRSNSAGPSSSSSSGAASSSLRGGGSAGGTAGSATTSGSGTPSAPASASAAPEPNPGASYLQFFSTFHEILTLCYSALPVMLDAAALSSASVATVAGGSGGSNSRPASRMMAAITGAASGLDLLERYAGLLARCEAWQAKLRLLSQAAPEEEVGPGMGANAGWAVAPAAAAATAVTGTAAPSLLSATTTSSQLLGGRSGSSGGGGTPPPPPTLLSPPPQVRKYVAIIDDTAHPEVRNVVTAAVQLLSPAWALDPADQVTELARPDPSADDDVNGGGSGTSSAANSRPGTALSGGGLTSRGTLSGLASGLSGRDASGSSSTPPGSAGGTSGGGRCHLWNVLWSWSVKVRVPANELLVWQRVNHFAEARQLTRKDLLKKHLAKYQAMHNTGRAASLFDRLTPTTFVLPKEAAALEEAFVRALHGVEATCVQPVGLNLWIQKPVGLSRGRGISLISSLRKLNAAEPTVVQRYLTEPLLVEGFKFDLRLYVLVTSFNPLEAWMYEEGFARFTTLPYTLDEAELCNMHVHLTNSSVQRTRADAGLLPPFLQAAEPAGGSKTSLATLRQLLARQGVEWSTLWCRVCEVATAALFAAQDAIPHSPNSFELFGFDMMIDAQQKVWLLEVNSSPSMGLDTPLDRAIKPRLIADVLELLAPLPFDREALAGVLRARANTGRGSRRGTSGLLSGTVSEERELLCADLQAVLGGTLPRRYGERPRNPGGFSSCLAPSPFHDRLLKLRRPLPG</sequence>
<dbReference type="PANTHER" id="PTHR12241:SF39">
    <property type="entry name" value="TUBULIN POLYGLUTAMYLASE TTLL9-RELATED"/>
    <property type="match status" value="1"/>
</dbReference>
<dbReference type="PANTHER" id="PTHR12241">
    <property type="entry name" value="TUBULIN POLYGLUTAMYLASE"/>
    <property type="match status" value="1"/>
</dbReference>
<feature type="compositionally biased region" description="Low complexity" evidence="6">
    <location>
        <begin position="739"/>
        <end position="768"/>
    </location>
</feature>
<feature type="compositionally biased region" description="Polar residues" evidence="6">
    <location>
        <begin position="947"/>
        <end position="960"/>
    </location>
</feature>
<protein>
    <recommendedName>
        <fullName evidence="5">Tubulin--tyrosine ligase-like protein 9</fullName>
    </recommendedName>
</protein>
<feature type="compositionally biased region" description="Gly residues" evidence="6">
    <location>
        <begin position="223"/>
        <end position="233"/>
    </location>
</feature>
<feature type="compositionally biased region" description="Low complexity" evidence="6">
    <location>
        <begin position="1033"/>
        <end position="1071"/>
    </location>
</feature>
<feature type="compositionally biased region" description="Low complexity" evidence="6">
    <location>
        <begin position="1373"/>
        <end position="1384"/>
    </location>
</feature>
<evidence type="ECO:0000256" key="6">
    <source>
        <dbReference type="SAM" id="MobiDB-lite"/>
    </source>
</evidence>
<feature type="region of interest" description="Disordered" evidence="6">
    <location>
        <begin position="1282"/>
        <end position="1312"/>
    </location>
</feature>
<evidence type="ECO:0000256" key="1">
    <source>
        <dbReference type="ARBA" id="ARBA00006820"/>
    </source>
</evidence>
<dbReference type="Pfam" id="PF03133">
    <property type="entry name" value="TTL"/>
    <property type="match status" value="1"/>
</dbReference>
<feature type="region of interest" description="Disordered" evidence="6">
    <location>
        <begin position="908"/>
        <end position="1146"/>
    </location>
</feature>
<feature type="compositionally biased region" description="Low complexity" evidence="6">
    <location>
        <begin position="1090"/>
        <end position="1115"/>
    </location>
</feature>
<dbReference type="GO" id="GO:0015631">
    <property type="term" value="F:tubulin binding"/>
    <property type="evidence" value="ECO:0007669"/>
    <property type="project" value="TreeGrafter"/>
</dbReference>
<feature type="compositionally biased region" description="Low complexity" evidence="6">
    <location>
        <begin position="447"/>
        <end position="463"/>
    </location>
</feature>
<feature type="compositionally biased region" description="Gly residues" evidence="6">
    <location>
        <begin position="427"/>
        <end position="446"/>
    </location>
</feature>
<feature type="region of interest" description="Disordered" evidence="6">
    <location>
        <begin position="368"/>
        <end position="463"/>
    </location>
</feature>
<dbReference type="InterPro" id="IPR004344">
    <property type="entry name" value="TTL/TTLL_fam"/>
</dbReference>
<feature type="compositionally biased region" description="Low complexity" evidence="6">
    <location>
        <begin position="990"/>
        <end position="1000"/>
    </location>
</feature>
<dbReference type="GO" id="GO:0005524">
    <property type="term" value="F:ATP binding"/>
    <property type="evidence" value="ECO:0007669"/>
    <property type="project" value="UniProtKB-KW"/>
</dbReference>
<feature type="compositionally biased region" description="Low complexity" evidence="6">
    <location>
        <begin position="139"/>
        <end position="153"/>
    </location>
</feature>
<feature type="compositionally biased region" description="Low complexity" evidence="6">
    <location>
        <begin position="176"/>
        <end position="205"/>
    </location>
</feature>
<feature type="compositionally biased region" description="Low complexity" evidence="6">
    <location>
        <begin position="535"/>
        <end position="553"/>
    </location>
</feature>
<dbReference type="GO" id="GO:0000226">
    <property type="term" value="P:microtubule cytoskeleton organization"/>
    <property type="evidence" value="ECO:0007669"/>
    <property type="project" value="TreeGrafter"/>
</dbReference>
<feature type="compositionally biased region" description="Low complexity" evidence="6">
    <location>
        <begin position="634"/>
        <end position="662"/>
    </location>
</feature>
<feature type="region of interest" description="Disordered" evidence="6">
    <location>
        <begin position="1355"/>
        <end position="1424"/>
    </location>
</feature>
<feature type="compositionally biased region" description="Low complexity" evidence="6">
    <location>
        <begin position="601"/>
        <end position="627"/>
    </location>
</feature>
<dbReference type="Gene3D" id="3.30.470.20">
    <property type="entry name" value="ATP-grasp fold, B domain"/>
    <property type="match status" value="1"/>
</dbReference>
<proteinExistence type="inferred from homology"/>
<feature type="region of interest" description="Disordered" evidence="6">
    <location>
        <begin position="535"/>
        <end position="853"/>
    </location>
</feature>
<feature type="region of interest" description="Disordered" evidence="6">
    <location>
        <begin position="317"/>
        <end position="344"/>
    </location>
</feature>
<feature type="compositionally biased region" description="Gly residues" evidence="6">
    <location>
        <begin position="1116"/>
        <end position="1125"/>
    </location>
</feature>
<dbReference type="GO" id="GO:0036064">
    <property type="term" value="C:ciliary basal body"/>
    <property type="evidence" value="ECO:0007669"/>
    <property type="project" value="TreeGrafter"/>
</dbReference>
<feature type="compositionally biased region" description="Gly residues" evidence="6">
    <location>
        <begin position="969"/>
        <end position="989"/>
    </location>
</feature>
<dbReference type="GO" id="GO:0070740">
    <property type="term" value="F:tubulin-glutamic acid ligase activity"/>
    <property type="evidence" value="ECO:0007669"/>
    <property type="project" value="TreeGrafter"/>
</dbReference>
<keyword evidence="2" id="KW-0436">Ligase</keyword>
<dbReference type="EMBL" id="BMAR01000058">
    <property type="protein sequence ID" value="GFR52132.1"/>
    <property type="molecule type" value="Genomic_DNA"/>
</dbReference>
<feature type="compositionally biased region" description="Gly residues" evidence="6">
    <location>
        <begin position="1290"/>
        <end position="1299"/>
    </location>
</feature>
<evidence type="ECO:0000313" key="8">
    <source>
        <dbReference type="Proteomes" id="UP001054857"/>
    </source>
</evidence>
<accession>A0AAD3HTC5</accession>
<evidence type="ECO:0000256" key="3">
    <source>
        <dbReference type="ARBA" id="ARBA00022741"/>
    </source>
</evidence>
<reference evidence="7 8" key="1">
    <citation type="journal article" date="2021" name="Sci. Rep.">
        <title>Genome sequencing of the multicellular alga Astrephomene provides insights into convergent evolution of germ-soma differentiation.</title>
        <authorList>
            <person name="Yamashita S."/>
            <person name="Yamamoto K."/>
            <person name="Matsuzaki R."/>
            <person name="Suzuki S."/>
            <person name="Yamaguchi H."/>
            <person name="Hirooka S."/>
            <person name="Minakuchi Y."/>
            <person name="Miyagishima S."/>
            <person name="Kawachi M."/>
            <person name="Toyoda A."/>
            <person name="Nozaki H."/>
        </authorList>
    </citation>
    <scope>NUCLEOTIDE SEQUENCE [LARGE SCALE GENOMIC DNA]</scope>
    <source>
        <strain evidence="7 8">NIES-4017</strain>
    </source>
</reference>
<dbReference type="PROSITE" id="PS51221">
    <property type="entry name" value="TTL"/>
    <property type="match status" value="1"/>
</dbReference>
<dbReference type="SUPFAM" id="SSF56059">
    <property type="entry name" value="Glutathione synthetase ATP-binding domain-like"/>
    <property type="match status" value="1"/>
</dbReference>
<feature type="compositionally biased region" description="Basic and acidic residues" evidence="6">
    <location>
        <begin position="583"/>
        <end position="594"/>
    </location>
</feature>
<evidence type="ECO:0000256" key="2">
    <source>
        <dbReference type="ARBA" id="ARBA00022598"/>
    </source>
</evidence>
<gene>
    <name evidence="7" type="ORF">Agub_g14647</name>
</gene>
<evidence type="ECO:0000313" key="7">
    <source>
        <dbReference type="EMBL" id="GFR52132.1"/>
    </source>
</evidence>
<feature type="compositionally biased region" description="Low complexity" evidence="6">
    <location>
        <begin position="780"/>
        <end position="789"/>
    </location>
</feature>
<keyword evidence="4" id="KW-0067">ATP-binding</keyword>
<keyword evidence="8" id="KW-1185">Reference proteome</keyword>